<organism evidence="3 4">
    <name type="scientific">Sediminitomix flava</name>
    <dbReference type="NCBI Taxonomy" id="379075"/>
    <lineage>
        <taxon>Bacteria</taxon>
        <taxon>Pseudomonadati</taxon>
        <taxon>Bacteroidota</taxon>
        <taxon>Cytophagia</taxon>
        <taxon>Cytophagales</taxon>
        <taxon>Flammeovirgaceae</taxon>
        <taxon>Sediminitomix</taxon>
    </lineage>
</organism>
<dbReference type="SUPFAM" id="SSF51230">
    <property type="entry name" value="Single hybrid motif"/>
    <property type="match status" value="1"/>
</dbReference>
<dbReference type="PROSITE" id="PS00188">
    <property type="entry name" value="BIOTIN"/>
    <property type="match status" value="1"/>
</dbReference>
<comment type="caution">
    <text evidence="3">The sequence shown here is derived from an EMBL/GenBank/DDBJ whole genome shotgun (WGS) entry which is preliminary data.</text>
</comment>
<dbReference type="CDD" id="cd06850">
    <property type="entry name" value="biotinyl_domain"/>
    <property type="match status" value="1"/>
</dbReference>
<keyword evidence="1" id="KW-0092">Biotin</keyword>
<evidence type="ECO:0000313" key="4">
    <source>
        <dbReference type="Proteomes" id="UP000245535"/>
    </source>
</evidence>
<reference evidence="3 4" key="1">
    <citation type="submission" date="2018-03" db="EMBL/GenBank/DDBJ databases">
        <title>Genomic Encyclopedia of Archaeal and Bacterial Type Strains, Phase II (KMG-II): from individual species to whole genera.</title>
        <authorList>
            <person name="Goeker M."/>
        </authorList>
    </citation>
    <scope>NUCLEOTIDE SEQUENCE [LARGE SCALE GENOMIC DNA]</scope>
    <source>
        <strain evidence="3 4">DSM 28229</strain>
    </source>
</reference>
<dbReference type="EMBL" id="QGDO01000002">
    <property type="protein sequence ID" value="PWJ42571.1"/>
    <property type="molecule type" value="Genomic_DNA"/>
</dbReference>
<dbReference type="Gene3D" id="2.40.50.100">
    <property type="match status" value="1"/>
</dbReference>
<dbReference type="PANTHER" id="PTHR45266:SF3">
    <property type="entry name" value="OXALOACETATE DECARBOXYLASE ALPHA CHAIN"/>
    <property type="match status" value="1"/>
</dbReference>
<dbReference type="FunFam" id="2.40.50.100:FF:000003">
    <property type="entry name" value="Acetyl-CoA carboxylase biotin carboxyl carrier protein"/>
    <property type="match status" value="1"/>
</dbReference>
<accession>A0A315ZAK0</accession>
<dbReference type="Proteomes" id="UP000245535">
    <property type="component" value="Unassembled WGS sequence"/>
</dbReference>
<dbReference type="RefSeq" id="WP_158281422.1">
    <property type="nucleotide sequence ID" value="NZ_QGDO01000002.1"/>
</dbReference>
<dbReference type="PANTHER" id="PTHR45266">
    <property type="entry name" value="OXALOACETATE DECARBOXYLASE ALPHA CHAIN"/>
    <property type="match status" value="1"/>
</dbReference>
<evidence type="ECO:0000259" key="2">
    <source>
        <dbReference type="PROSITE" id="PS50968"/>
    </source>
</evidence>
<gene>
    <name evidence="3" type="ORF">BC781_102114</name>
</gene>
<name>A0A315ZAK0_SEDFL</name>
<dbReference type="AlphaFoldDB" id="A0A315ZAK0"/>
<dbReference type="InterPro" id="IPR000089">
    <property type="entry name" value="Biotin_lipoyl"/>
</dbReference>
<feature type="domain" description="Lipoyl-binding" evidence="2">
    <location>
        <begin position="97"/>
        <end position="166"/>
    </location>
</feature>
<protein>
    <submittedName>
        <fullName evidence="3">Biotin carboxyl carrier protein</fullName>
    </submittedName>
</protein>
<dbReference type="InterPro" id="IPR050709">
    <property type="entry name" value="Biotin_Carboxyl_Carrier/Decarb"/>
</dbReference>
<dbReference type="PROSITE" id="PS50968">
    <property type="entry name" value="BIOTINYL_LIPOYL"/>
    <property type="match status" value="1"/>
</dbReference>
<evidence type="ECO:0000256" key="1">
    <source>
        <dbReference type="ARBA" id="ARBA00023267"/>
    </source>
</evidence>
<dbReference type="OrthoDB" id="9812676at2"/>
<proteinExistence type="predicted"/>
<evidence type="ECO:0000313" key="3">
    <source>
        <dbReference type="EMBL" id="PWJ42571.1"/>
    </source>
</evidence>
<keyword evidence="4" id="KW-1185">Reference proteome</keyword>
<dbReference type="InterPro" id="IPR011053">
    <property type="entry name" value="Single_hybrid_motif"/>
</dbReference>
<dbReference type="Pfam" id="PF00364">
    <property type="entry name" value="Biotin_lipoyl"/>
    <property type="match status" value="1"/>
</dbReference>
<sequence>MLTITTQNNNTFEVDSQNGQTLINSEILDWDVQKIKENSYHILYKNKGYHVDVVKTDWNENSVTLLVNNREYTLNITTEMDQLLKKMGLNSTQSKRVKNLKAPMPGLILEIAVEEGQEVKKGEKLLILEAMKMENVIKASSDVTVTKILLSEGDNVEKNQVLIDFE</sequence>
<dbReference type="InterPro" id="IPR001882">
    <property type="entry name" value="Biotin_BS"/>
</dbReference>